<gene>
    <name evidence="7" type="primary">MPE3_3</name>
    <name evidence="7" type="ORF">CFP56_009894</name>
</gene>
<sequence>MEFSEEVVPIVRISVYQNTGPGSNVNGRVKWAGYKPTLTVDDATKFTVESFIQGSEWLPDTE</sequence>
<comment type="subcellular location">
    <subcellularLocation>
        <location evidence="1">Secreted</location>
        <location evidence="1">Cell wall</location>
    </subcellularLocation>
</comment>
<protein>
    <submittedName>
        <fullName evidence="7">Pectinesterase 3</fullName>
    </submittedName>
</protein>
<evidence type="ECO:0000256" key="3">
    <source>
        <dbReference type="ARBA" id="ARBA00022512"/>
    </source>
</evidence>
<dbReference type="SUPFAM" id="SSF51126">
    <property type="entry name" value="Pectin lyase-like"/>
    <property type="match status" value="1"/>
</dbReference>
<dbReference type="PANTHER" id="PTHR31707">
    <property type="entry name" value="PECTINESTERASE"/>
    <property type="match status" value="1"/>
</dbReference>
<dbReference type="EMBL" id="PKMF04000173">
    <property type="protein sequence ID" value="KAK7845211.1"/>
    <property type="molecule type" value="Genomic_DNA"/>
</dbReference>
<keyword evidence="3" id="KW-0134">Cell wall</keyword>
<dbReference type="AlphaFoldDB" id="A0AAW0L4D1"/>
<evidence type="ECO:0000256" key="4">
    <source>
        <dbReference type="ARBA" id="ARBA00022801"/>
    </source>
</evidence>
<name>A0AAW0L4D1_QUESU</name>
<dbReference type="GO" id="GO:0042545">
    <property type="term" value="P:cell wall modification"/>
    <property type="evidence" value="ECO:0007669"/>
    <property type="project" value="InterPro"/>
</dbReference>
<evidence type="ECO:0000256" key="2">
    <source>
        <dbReference type="ARBA" id="ARBA00005184"/>
    </source>
</evidence>
<evidence type="ECO:0000313" key="8">
    <source>
        <dbReference type="Proteomes" id="UP000237347"/>
    </source>
</evidence>
<comment type="pathway">
    <text evidence="2">Glycan metabolism; pectin degradation; 2-dehydro-3-deoxy-D-gluconate from pectin: step 1/5.</text>
</comment>
<evidence type="ECO:0000256" key="5">
    <source>
        <dbReference type="ARBA" id="ARBA00023085"/>
    </source>
</evidence>
<comment type="caution">
    <text evidence="7">The sequence shown here is derived from an EMBL/GenBank/DDBJ whole genome shotgun (WGS) entry which is preliminary data.</text>
</comment>
<evidence type="ECO:0000313" key="7">
    <source>
        <dbReference type="EMBL" id="KAK7845211.1"/>
    </source>
</evidence>
<evidence type="ECO:0000256" key="1">
    <source>
        <dbReference type="ARBA" id="ARBA00004191"/>
    </source>
</evidence>
<evidence type="ECO:0000259" key="6">
    <source>
        <dbReference type="Pfam" id="PF01095"/>
    </source>
</evidence>
<dbReference type="GO" id="GO:0030599">
    <property type="term" value="F:pectinesterase activity"/>
    <property type="evidence" value="ECO:0007669"/>
    <property type="project" value="InterPro"/>
</dbReference>
<proteinExistence type="predicted"/>
<dbReference type="Pfam" id="PF01095">
    <property type="entry name" value="Pectinesterase"/>
    <property type="match status" value="1"/>
</dbReference>
<dbReference type="InterPro" id="IPR012334">
    <property type="entry name" value="Pectin_lyas_fold"/>
</dbReference>
<feature type="non-terminal residue" evidence="7">
    <location>
        <position position="62"/>
    </location>
</feature>
<accession>A0AAW0L4D1</accession>
<keyword evidence="4" id="KW-0378">Hydrolase</keyword>
<keyword evidence="3" id="KW-0964">Secreted</keyword>
<dbReference type="InterPro" id="IPR000070">
    <property type="entry name" value="Pectinesterase_cat"/>
</dbReference>
<keyword evidence="5" id="KW-0063">Aspartyl esterase</keyword>
<dbReference type="Proteomes" id="UP000237347">
    <property type="component" value="Unassembled WGS sequence"/>
</dbReference>
<dbReference type="Gene3D" id="2.160.20.10">
    <property type="entry name" value="Single-stranded right-handed beta-helix, Pectin lyase-like"/>
    <property type="match status" value="1"/>
</dbReference>
<dbReference type="InterPro" id="IPR011050">
    <property type="entry name" value="Pectin_lyase_fold/virulence"/>
</dbReference>
<organism evidence="7 8">
    <name type="scientific">Quercus suber</name>
    <name type="common">Cork oak</name>
    <dbReference type="NCBI Taxonomy" id="58331"/>
    <lineage>
        <taxon>Eukaryota</taxon>
        <taxon>Viridiplantae</taxon>
        <taxon>Streptophyta</taxon>
        <taxon>Embryophyta</taxon>
        <taxon>Tracheophyta</taxon>
        <taxon>Spermatophyta</taxon>
        <taxon>Magnoliopsida</taxon>
        <taxon>eudicotyledons</taxon>
        <taxon>Gunneridae</taxon>
        <taxon>Pentapetalae</taxon>
        <taxon>rosids</taxon>
        <taxon>fabids</taxon>
        <taxon>Fagales</taxon>
        <taxon>Fagaceae</taxon>
        <taxon>Quercus</taxon>
    </lineage>
</organism>
<keyword evidence="8" id="KW-1185">Reference proteome</keyword>
<reference evidence="7 8" key="1">
    <citation type="journal article" date="2018" name="Sci. Data">
        <title>The draft genome sequence of cork oak.</title>
        <authorList>
            <person name="Ramos A.M."/>
            <person name="Usie A."/>
            <person name="Barbosa P."/>
            <person name="Barros P.M."/>
            <person name="Capote T."/>
            <person name="Chaves I."/>
            <person name="Simoes F."/>
            <person name="Abreu I."/>
            <person name="Carrasquinho I."/>
            <person name="Faro C."/>
            <person name="Guimaraes J.B."/>
            <person name="Mendonca D."/>
            <person name="Nobrega F."/>
            <person name="Rodrigues L."/>
            <person name="Saibo N.J.M."/>
            <person name="Varela M.C."/>
            <person name="Egas C."/>
            <person name="Matos J."/>
            <person name="Miguel C.M."/>
            <person name="Oliveira M.M."/>
            <person name="Ricardo C.P."/>
            <person name="Goncalves S."/>
        </authorList>
    </citation>
    <scope>NUCLEOTIDE SEQUENCE [LARGE SCALE GENOMIC DNA]</scope>
    <source>
        <strain evidence="8">cv. HL8</strain>
    </source>
</reference>
<feature type="domain" description="Pectinesterase catalytic" evidence="6">
    <location>
        <begin position="15"/>
        <end position="54"/>
    </location>
</feature>